<dbReference type="RefSeq" id="WP_188934830.1">
    <property type="nucleotide sequence ID" value="NZ_BMJC01000004.1"/>
</dbReference>
<evidence type="ECO:0000313" key="2">
    <source>
        <dbReference type="Proteomes" id="UP000607559"/>
    </source>
</evidence>
<sequence length="55" mass="5656">MKTVKLSLANIQGKLTREEMKNIMAGSGANCRTSGQYCYCSNGIGTCGSGCSGAC</sequence>
<keyword evidence="2" id="KW-1185">Reference proteome</keyword>
<protein>
    <submittedName>
        <fullName evidence="1">Uncharacterized protein</fullName>
    </submittedName>
</protein>
<gene>
    <name evidence="1" type="ORF">GCM10011511_39050</name>
</gene>
<organism evidence="1 2">
    <name type="scientific">Puia dinghuensis</name>
    <dbReference type="NCBI Taxonomy" id="1792502"/>
    <lineage>
        <taxon>Bacteria</taxon>
        <taxon>Pseudomonadati</taxon>
        <taxon>Bacteroidota</taxon>
        <taxon>Chitinophagia</taxon>
        <taxon>Chitinophagales</taxon>
        <taxon>Chitinophagaceae</taxon>
        <taxon>Puia</taxon>
    </lineage>
</organism>
<evidence type="ECO:0000313" key="1">
    <source>
        <dbReference type="EMBL" id="GGB11610.1"/>
    </source>
</evidence>
<reference evidence="1" key="2">
    <citation type="submission" date="2020-09" db="EMBL/GenBank/DDBJ databases">
        <authorList>
            <person name="Sun Q."/>
            <person name="Zhou Y."/>
        </authorList>
    </citation>
    <scope>NUCLEOTIDE SEQUENCE</scope>
    <source>
        <strain evidence="1">CGMCC 1.15448</strain>
    </source>
</reference>
<name>A0A8J2XUE1_9BACT</name>
<reference evidence="1" key="1">
    <citation type="journal article" date="2014" name="Int. J. Syst. Evol. Microbiol.">
        <title>Complete genome sequence of Corynebacterium casei LMG S-19264T (=DSM 44701T), isolated from a smear-ripened cheese.</title>
        <authorList>
            <consortium name="US DOE Joint Genome Institute (JGI-PGF)"/>
            <person name="Walter F."/>
            <person name="Albersmeier A."/>
            <person name="Kalinowski J."/>
            <person name="Ruckert C."/>
        </authorList>
    </citation>
    <scope>NUCLEOTIDE SEQUENCE</scope>
    <source>
        <strain evidence="1">CGMCC 1.15448</strain>
    </source>
</reference>
<dbReference type="Proteomes" id="UP000607559">
    <property type="component" value="Unassembled WGS sequence"/>
</dbReference>
<comment type="caution">
    <text evidence="1">The sequence shown here is derived from an EMBL/GenBank/DDBJ whole genome shotgun (WGS) entry which is preliminary data.</text>
</comment>
<proteinExistence type="predicted"/>
<dbReference type="EMBL" id="BMJC01000004">
    <property type="protein sequence ID" value="GGB11610.1"/>
    <property type="molecule type" value="Genomic_DNA"/>
</dbReference>
<dbReference type="AlphaFoldDB" id="A0A8J2XUE1"/>
<accession>A0A8J2XUE1</accession>